<accession>A0A8J2JHW5</accession>
<dbReference type="AlphaFoldDB" id="A0A8J2JHW5"/>
<protein>
    <submittedName>
        <fullName evidence="3">Uncharacterized protein</fullName>
    </submittedName>
</protein>
<feature type="transmembrane region" description="Helical" evidence="2">
    <location>
        <begin position="78"/>
        <end position="101"/>
    </location>
</feature>
<keyword evidence="2" id="KW-0812">Transmembrane</keyword>
<organism evidence="3 4">
    <name type="scientific">Allacma fusca</name>
    <dbReference type="NCBI Taxonomy" id="39272"/>
    <lineage>
        <taxon>Eukaryota</taxon>
        <taxon>Metazoa</taxon>
        <taxon>Ecdysozoa</taxon>
        <taxon>Arthropoda</taxon>
        <taxon>Hexapoda</taxon>
        <taxon>Collembola</taxon>
        <taxon>Symphypleona</taxon>
        <taxon>Sminthuridae</taxon>
        <taxon>Allacma</taxon>
    </lineage>
</organism>
<keyword evidence="4" id="KW-1185">Reference proteome</keyword>
<sequence length="241" mass="27921">MGDTCCCGWSLQLGARIIAFVDILLAFCTVVSLLFFDKLTELLHKYFNEIIDIHYNEEDDLSDLIKEFNPSEDPSTGIILIIVCTMLYVTMDVSTSALLLHGANSKRISSCRWWFRLRVFMLLAFIVYFFIEMGRSRLFLYGVFDILKIFYRFYCLSTVSNFVRKLERDEFISSRRRRSIVVPYVQVITPEGSYSALFPTPAEYNNFFNINGQNNGLILTDSQQEEQSDSDNNDQTSLLDK</sequence>
<dbReference type="EMBL" id="CAJVCH010071438">
    <property type="protein sequence ID" value="CAG7720535.1"/>
    <property type="molecule type" value="Genomic_DNA"/>
</dbReference>
<name>A0A8J2JHW5_9HEXA</name>
<keyword evidence="2" id="KW-1133">Transmembrane helix</keyword>
<feature type="transmembrane region" description="Helical" evidence="2">
    <location>
        <begin position="113"/>
        <end position="131"/>
    </location>
</feature>
<reference evidence="3" key="1">
    <citation type="submission" date="2021-06" db="EMBL/GenBank/DDBJ databases">
        <authorList>
            <person name="Hodson N. C."/>
            <person name="Mongue J. A."/>
            <person name="Jaron S. K."/>
        </authorList>
    </citation>
    <scope>NUCLEOTIDE SEQUENCE</scope>
</reference>
<comment type="caution">
    <text evidence="3">The sequence shown here is derived from an EMBL/GenBank/DDBJ whole genome shotgun (WGS) entry which is preliminary data.</text>
</comment>
<evidence type="ECO:0000313" key="4">
    <source>
        <dbReference type="Proteomes" id="UP000708208"/>
    </source>
</evidence>
<feature type="compositionally biased region" description="Acidic residues" evidence="1">
    <location>
        <begin position="223"/>
        <end position="232"/>
    </location>
</feature>
<gene>
    <name evidence="3" type="ORF">AFUS01_LOCUS9807</name>
</gene>
<evidence type="ECO:0000256" key="1">
    <source>
        <dbReference type="SAM" id="MobiDB-lite"/>
    </source>
</evidence>
<evidence type="ECO:0000256" key="2">
    <source>
        <dbReference type="SAM" id="Phobius"/>
    </source>
</evidence>
<feature type="region of interest" description="Disordered" evidence="1">
    <location>
        <begin position="222"/>
        <end position="241"/>
    </location>
</feature>
<keyword evidence="2" id="KW-0472">Membrane</keyword>
<feature type="transmembrane region" description="Helical" evidence="2">
    <location>
        <begin position="17"/>
        <end position="36"/>
    </location>
</feature>
<proteinExistence type="predicted"/>
<evidence type="ECO:0000313" key="3">
    <source>
        <dbReference type="EMBL" id="CAG7720535.1"/>
    </source>
</evidence>
<dbReference type="Proteomes" id="UP000708208">
    <property type="component" value="Unassembled WGS sequence"/>
</dbReference>